<dbReference type="InterPro" id="IPR036047">
    <property type="entry name" value="F-box-like_dom_sf"/>
</dbReference>
<dbReference type="Pfam" id="PF12937">
    <property type="entry name" value="F-box-like"/>
    <property type="match status" value="1"/>
</dbReference>
<feature type="domain" description="F-box" evidence="1">
    <location>
        <begin position="33"/>
        <end position="82"/>
    </location>
</feature>
<evidence type="ECO:0000313" key="2">
    <source>
        <dbReference type="EMBL" id="KAK7206489.1"/>
    </source>
</evidence>
<dbReference type="Pfam" id="PF00646">
    <property type="entry name" value="F-box"/>
    <property type="match status" value="1"/>
</dbReference>
<dbReference type="SUPFAM" id="SSF52047">
    <property type="entry name" value="RNI-like"/>
    <property type="match status" value="1"/>
</dbReference>
<evidence type="ECO:0000259" key="1">
    <source>
        <dbReference type="PROSITE" id="PS50181"/>
    </source>
</evidence>
<dbReference type="CDD" id="cd09917">
    <property type="entry name" value="F-box_SF"/>
    <property type="match status" value="1"/>
</dbReference>
<protein>
    <recommendedName>
        <fullName evidence="1">F-box domain-containing protein</fullName>
    </recommendedName>
</protein>
<sequence length="724" mass="83966">MSNSKFVVRDLTWCCPGPNQHARAGGDGFSYDRHSIQDLSEDILLKIFSYCHPYTITQCIKVCQRWDSLAKETLLNTNWTDFGDEESAFRWLPKYEIERLIQKIAPIPRSLLYAFLSIEAKLFKGQYTQFSRFEELVCDQTWTSQKPTKDVWTGNAYRSGSSIEHLSDKVLLDIFSYCDSYNITRFTMVNRRWNRLGKAALEANWEYFCEKKPCFARVSNEKFNRVIASIAPVVRRLDLSTMLEQHHLRGPLQQFSRLEELTLDEYSLRDYEGVIQIVSSSQLTLRSLTLESISGQTRRYETSTWDDFENSMLLLQAPKELRRLRVPSWIDYYSENLIYESIHPRMETLEYLGLHGSTFGPNDVAEIFLGRSDSRTLSPLKLERLDMSLCKSAFNDPGALDDIGARAKNLKYLDLSDIGDDLQGTDRLASFFLSTPKLETIIAKNMAGLTDEGLQCLARSCRFLRELNVEGNTELTTMGLSQFIRLAPDSLEKLDLRKVQAVTDSVVLEILDLSRRKSWKLFKKDPKNFMSRCNFELAIDGCDNVTEVAFVFYALRMFEYYPVRPDEADSGSHPLTSLPQISKFTRFLSRDIQDPSQLTSVVESCYPIMTSRFCECHTALSFEEHRAMRRNIALKMRNILEGDESYRERYFSLEMKLRCLFWEYLDALTTIKDARFVIRGFRLTAYKAFSPEKVEIELHRFGIKLDKFATKFGLLEKKQEEADL</sequence>
<evidence type="ECO:0000313" key="3">
    <source>
        <dbReference type="Proteomes" id="UP001498771"/>
    </source>
</evidence>
<dbReference type="Gene3D" id="3.80.10.10">
    <property type="entry name" value="Ribonuclease Inhibitor"/>
    <property type="match status" value="2"/>
</dbReference>
<dbReference type="SMART" id="SM00367">
    <property type="entry name" value="LRR_CC"/>
    <property type="match status" value="3"/>
</dbReference>
<comment type="caution">
    <text evidence="2">The sequence shown here is derived from an EMBL/GenBank/DDBJ whole genome shotgun (WGS) entry which is preliminary data.</text>
</comment>
<dbReference type="InterPro" id="IPR001810">
    <property type="entry name" value="F-box_dom"/>
</dbReference>
<dbReference type="SMART" id="SM00256">
    <property type="entry name" value="FBOX"/>
    <property type="match status" value="2"/>
</dbReference>
<gene>
    <name evidence="2" type="ORF">BZA70DRAFT_303186</name>
</gene>
<dbReference type="PANTHER" id="PTHR13318">
    <property type="entry name" value="PARTNER OF PAIRED, ISOFORM B-RELATED"/>
    <property type="match status" value="1"/>
</dbReference>
<feature type="domain" description="F-box" evidence="1">
    <location>
        <begin position="160"/>
        <end position="208"/>
    </location>
</feature>
<dbReference type="SUPFAM" id="SSF81383">
    <property type="entry name" value="F-box domain"/>
    <property type="match status" value="2"/>
</dbReference>
<dbReference type="Proteomes" id="UP001498771">
    <property type="component" value="Unassembled WGS sequence"/>
</dbReference>
<name>A0ABR1F9F9_9ASCO</name>
<keyword evidence="3" id="KW-1185">Reference proteome</keyword>
<proteinExistence type="predicted"/>
<dbReference type="EMBL" id="JBBJBU010000002">
    <property type="protein sequence ID" value="KAK7206489.1"/>
    <property type="molecule type" value="Genomic_DNA"/>
</dbReference>
<reference evidence="2 3" key="1">
    <citation type="submission" date="2024-03" db="EMBL/GenBank/DDBJ databases">
        <title>Genome-scale model development and genomic sequencing of the oleaginous clade Lipomyces.</title>
        <authorList>
            <consortium name="Lawrence Berkeley National Laboratory"/>
            <person name="Czajka J.J."/>
            <person name="Han Y."/>
            <person name="Kim J."/>
            <person name="Mondo S.J."/>
            <person name="Hofstad B.A."/>
            <person name="Robles A."/>
            <person name="Haridas S."/>
            <person name="Riley R."/>
            <person name="LaButti K."/>
            <person name="Pangilinan J."/>
            <person name="Andreopoulos W."/>
            <person name="Lipzen A."/>
            <person name="Yan J."/>
            <person name="Wang M."/>
            <person name="Ng V."/>
            <person name="Grigoriev I.V."/>
            <person name="Spatafora J.W."/>
            <person name="Magnuson J.K."/>
            <person name="Baker S.E."/>
            <person name="Pomraning K.R."/>
        </authorList>
    </citation>
    <scope>NUCLEOTIDE SEQUENCE [LARGE SCALE GENOMIC DNA]</scope>
    <source>
        <strain evidence="2 3">Phaff 52-87</strain>
    </source>
</reference>
<dbReference type="PROSITE" id="PS50181">
    <property type="entry name" value="FBOX"/>
    <property type="match status" value="2"/>
</dbReference>
<dbReference type="InterPro" id="IPR032675">
    <property type="entry name" value="LRR_dom_sf"/>
</dbReference>
<dbReference type="RefSeq" id="XP_064769522.1">
    <property type="nucleotide sequence ID" value="XM_064914751.1"/>
</dbReference>
<accession>A0ABR1F9F9</accession>
<dbReference type="Gene3D" id="1.20.1280.50">
    <property type="match status" value="1"/>
</dbReference>
<dbReference type="GeneID" id="90040263"/>
<organism evidence="2 3">
    <name type="scientific">Myxozyma melibiosi</name>
    <dbReference type="NCBI Taxonomy" id="54550"/>
    <lineage>
        <taxon>Eukaryota</taxon>
        <taxon>Fungi</taxon>
        <taxon>Dikarya</taxon>
        <taxon>Ascomycota</taxon>
        <taxon>Saccharomycotina</taxon>
        <taxon>Lipomycetes</taxon>
        <taxon>Lipomycetales</taxon>
        <taxon>Lipomycetaceae</taxon>
        <taxon>Myxozyma</taxon>
    </lineage>
</organism>
<dbReference type="InterPro" id="IPR006553">
    <property type="entry name" value="Leu-rich_rpt_Cys-con_subtyp"/>
</dbReference>